<dbReference type="NCBIfam" id="NF005714">
    <property type="entry name" value="PRK07529.1"/>
    <property type="match status" value="1"/>
</dbReference>
<dbReference type="InterPro" id="IPR025110">
    <property type="entry name" value="AMP-bd_C"/>
</dbReference>
<comment type="caution">
    <text evidence="5">The sequence shown here is derived from an EMBL/GenBank/DDBJ whole genome shotgun (WGS) entry which is preliminary data.</text>
</comment>
<gene>
    <name evidence="5" type="ORF">BFP76_04065</name>
</gene>
<protein>
    <submittedName>
        <fullName evidence="5">Acyl-CoA synthetase</fullName>
    </submittedName>
</protein>
<accession>A0A2G5K891</accession>
<dbReference type="Pfam" id="PF13193">
    <property type="entry name" value="AMP-binding_C"/>
    <property type="match status" value="1"/>
</dbReference>
<evidence type="ECO:0000259" key="4">
    <source>
        <dbReference type="Pfam" id="PF13193"/>
    </source>
</evidence>
<feature type="domain" description="AMP-dependent synthetase/ligase" evidence="3">
    <location>
        <begin position="25"/>
        <end position="423"/>
    </location>
</feature>
<dbReference type="EMBL" id="MDGM01000012">
    <property type="protein sequence ID" value="PIB25090.1"/>
    <property type="molecule type" value="Genomic_DNA"/>
</dbReference>
<organism evidence="5 6">
    <name type="scientific">Paramylibacter kogurei</name>
    <dbReference type="NCBI Taxonomy" id="1889778"/>
    <lineage>
        <taxon>Bacteria</taxon>
        <taxon>Pseudomonadati</taxon>
        <taxon>Pseudomonadota</taxon>
        <taxon>Alphaproteobacteria</taxon>
        <taxon>Rhodobacterales</taxon>
        <taxon>Paracoccaceae</taxon>
        <taxon>Paramylibacter</taxon>
    </lineage>
</organism>
<proteinExistence type="inferred from homology"/>
<dbReference type="Proteomes" id="UP000231516">
    <property type="component" value="Unassembled WGS sequence"/>
</dbReference>
<dbReference type="InterPro" id="IPR045851">
    <property type="entry name" value="AMP-bd_C_sf"/>
</dbReference>
<evidence type="ECO:0000256" key="1">
    <source>
        <dbReference type="ARBA" id="ARBA00006432"/>
    </source>
</evidence>
<name>A0A2G5K891_9RHOB</name>
<dbReference type="InterPro" id="IPR042099">
    <property type="entry name" value="ANL_N_sf"/>
</dbReference>
<dbReference type="Gene3D" id="3.40.50.12780">
    <property type="entry name" value="N-terminal domain of ligase-like"/>
    <property type="match status" value="1"/>
</dbReference>
<keyword evidence="2" id="KW-0436">Ligase</keyword>
<dbReference type="PANTHER" id="PTHR43201:SF5">
    <property type="entry name" value="MEDIUM-CHAIN ACYL-COA LIGASE ACSF2, MITOCHONDRIAL"/>
    <property type="match status" value="1"/>
</dbReference>
<keyword evidence="6" id="KW-1185">Reference proteome</keyword>
<dbReference type="Gene3D" id="3.30.300.30">
    <property type="match status" value="1"/>
</dbReference>
<sequence>MTAVEQKEPLGSAWESKTVYQQLSKTTARFPNNNAVSFQIKSGPKDKATTLTWTELKRNVTQAANLFRSLGVGEKDVVAYLLPTTHETLITLLGGMTAGVVAPINPTLEPDQIAALLRETGAKVLVTLKAFPKTEVAQLAAAAVAAAPNVKTVIEIDLIKHLTPPTSWIASLIRPKNPVTHTANVIDFDKSLARQNGDALDFEENLDDRFCANFHTGGTTGMPKIAQHRHSGVIYNGWIGGRLLYSENDVVLCPLPLFHVFAAYPIWAGCMHSGAHMVLPTPAGYRGDGVFDNFWKLIDRWGATFMVTVPTAAAALLQRPVGDADISTLDAAFCGSAPLPIELFKKFQSVTGVEIVEGYGMTEATCLVSCNPKDGLRKVGSVGIPLPHTDVRILDCDAAGKVTKEMGVDEVGEICVSNPGVAVGETYTEAAKNNGLFADGGYLRTGDLGRIDSDGYLWITGRAKDLIIRGGHNIDPALIEEALAGHPAIAFAGAIGQPDAKAGELPCVYVELNDGAQVDIAELENFCKEHVPERAAVPKYIEIMDELPKTAVGKIFKPDLRRSAITRVYNAALADAGIGAEVSEVIEDKKRGLVARLSKTGDADDAAVTAALGGFVRPWEWQ</sequence>
<feature type="domain" description="AMP-binding enzyme C-terminal" evidence="4">
    <location>
        <begin position="479"/>
        <end position="554"/>
    </location>
</feature>
<dbReference type="InterPro" id="IPR000873">
    <property type="entry name" value="AMP-dep_synth/lig_dom"/>
</dbReference>
<evidence type="ECO:0000256" key="2">
    <source>
        <dbReference type="ARBA" id="ARBA00022598"/>
    </source>
</evidence>
<evidence type="ECO:0000313" key="5">
    <source>
        <dbReference type="EMBL" id="PIB25090.1"/>
    </source>
</evidence>
<evidence type="ECO:0000259" key="3">
    <source>
        <dbReference type="Pfam" id="PF00501"/>
    </source>
</evidence>
<dbReference type="GO" id="GO:0006631">
    <property type="term" value="P:fatty acid metabolic process"/>
    <property type="evidence" value="ECO:0007669"/>
    <property type="project" value="TreeGrafter"/>
</dbReference>
<reference evidence="5 6" key="1">
    <citation type="submission" date="2016-08" db="EMBL/GenBank/DDBJ databases">
        <title>Draft genome of Amylibacter sp. strain 4G11.</title>
        <authorList>
            <person name="Wong S.-K."/>
            <person name="Hamasaki K."/>
            <person name="Yoshizawa S."/>
        </authorList>
    </citation>
    <scope>NUCLEOTIDE SEQUENCE [LARGE SCALE GENOMIC DNA]</scope>
    <source>
        <strain evidence="5 6">4G11</strain>
    </source>
</reference>
<comment type="similarity">
    <text evidence="1">Belongs to the ATP-dependent AMP-binding enzyme family.</text>
</comment>
<evidence type="ECO:0000313" key="6">
    <source>
        <dbReference type="Proteomes" id="UP000231516"/>
    </source>
</evidence>
<dbReference type="GO" id="GO:0031956">
    <property type="term" value="F:medium-chain fatty acid-CoA ligase activity"/>
    <property type="evidence" value="ECO:0007669"/>
    <property type="project" value="TreeGrafter"/>
</dbReference>
<dbReference type="AlphaFoldDB" id="A0A2G5K891"/>
<dbReference type="PANTHER" id="PTHR43201">
    <property type="entry name" value="ACYL-COA SYNTHETASE"/>
    <property type="match status" value="1"/>
</dbReference>
<dbReference type="SUPFAM" id="SSF56801">
    <property type="entry name" value="Acetyl-CoA synthetase-like"/>
    <property type="match status" value="1"/>
</dbReference>
<dbReference type="Pfam" id="PF00501">
    <property type="entry name" value="AMP-binding"/>
    <property type="match status" value="1"/>
</dbReference>